<accession>A0A523BFM7</accession>
<dbReference type="AlphaFoldDB" id="A0A523BFM7"/>
<organism evidence="1 2">
    <name type="scientific">Thermoproteota archaeon</name>
    <dbReference type="NCBI Taxonomy" id="2056631"/>
    <lineage>
        <taxon>Archaea</taxon>
        <taxon>Thermoproteota</taxon>
    </lineage>
</organism>
<dbReference type="Gene3D" id="3.40.50.720">
    <property type="entry name" value="NAD(P)-binding Rossmann-like Domain"/>
    <property type="match status" value="1"/>
</dbReference>
<reference evidence="1 2" key="1">
    <citation type="journal article" date="2019" name="Nat. Microbiol.">
        <title>Expanding anaerobic alkane metabolism in the domain of Archaea.</title>
        <authorList>
            <person name="Wang Y."/>
            <person name="Wegener G."/>
            <person name="Hou J."/>
            <person name="Wang F."/>
            <person name="Xiao X."/>
        </authorList>
    </citation>
    <scope>NUCLEOTIDE SEQUENCE [LARGE SCALE GENOMIC DNA]</scope>
    <source>
        <strain evidence="1">WYZ-LMO10</strain>
    </source>
</reference>
<dbReference type="Proteomes" id="UP000315399">
    <property type="component" value="Unassembled WGS sequence"/>
</dbReference>
<proteinExistence type="predicted"/>
<dbReference type="EMBL" id="QNVH01000016">
    <property type="protein sequence ID" value="TDA39280.1"/>
    <property type="molecule type" value="Genomic_DNA"/>
</dbReference>
<protein>
    <recommendedName>
        <fullName evidence="3">RCK N-terminal domain-containing protein</fullName>
    </recommendedName>
</protein>
<name>A0A523BFM7_9CREN</name>
<evidence type="ECO:0008006" key="3">
    <source>
        <dbReference type="Google" id="ProtNLM"/>
    </source>
</evidence>
<sequence length="236" mass="25791">MEYNFALVLGGGKFGTLAFKALVRRCRRVVVVDKDPNCLASKALRMVCSDPSKCEIGARLVLGDAAAYAAEIMRRGKIPEIIIPAIPGNSMAMLFARWLSEMGFSVAPDPELFERASVEVPKDVVLLEDKKFGTMVLSNAKGFTCNPRCDGPEICPVTGEKITPIYPILTNIGFCDHRSIFGSTLIDRGVGAVDGNEVYSEIMRLPRDRENYTLCVGTACNCHGIVTFMRCSKQQG</sequence>
<comment type="caution">
    <text evidence="1">The sequence shown here is derived from an EMBL/GenBank/DDBJ whole genome shotgun (WGS) entry which is preliminary data.</text>
</comment>
<evidence type="ECO:0000313" key="2">
    <source>
        <dbReference type="Proteomes" id="UP000315399"/>
    </source>
</evidence>
<evidence type="ECO:0000313" key="1">
    <source>
        <dbReference type="EMBL" id="TDA39280.1"/>
    </source>
</evidence>
<gene>
    <name evidence="1" type="ORF">DSO08_02475</name>
</gene>